<evidence type="ECO:0000259" key="10">
    <source>
        <dbReference type="PROSITE" id="PS51198"/>
    </source>
</evidence>
<dbReference type="InterPro" id="IPR014017">
    <property type="entry name" value="DNA_helicase_UvrD-like_C"/>
</dbReference>
<dbReference type="Gene3D" id="3.40.50.300">
    <property type="entry name" value="P-loop containing nucleotide triphosphate hydrolases"/>
    <property type="match status" value="3"/>
</dbReference>
<dbReference type="GO" id="GO:0043138">
    <property type="term" value="F:3'-5' DNA helicase activity"/>
    <property type="evidence" value="ECO:0007669"/>
    <property type="project" value="UniProtKB-EC"/>
</dbReference>
<evidence type="ECO:0000256" key="4">
    <source>
        <dbReference type="ARBA" id="ARBA00022840"/>
    </source>
</evidence>
<name>A0A6L5GAZ0_9ACTN</name>
<keyword evidence="1 9" id="KW-0547">Nucleotide-binding</keyword>
<dbReference type="InterPro" id="IPR014016">
    <property type="entry name" value="UvrD-like_ATP-bd"/>
</dbReference>
<sequence>MSADNSARIQIEDSAIKDIERLCKGDRGFGTKFTTFQGKFQQNFEHPGLNVEKLHVGKQELFSARVDRSVRAIFLPPQGSVWTLVRVGGHEVYDEIKRMVFTYSNTDGRVEYTVVPVGVGTEEQHGPSARPAADESGPFQAWTNAQLLELGVNERFLPSVRALRTDEEAEAFLSDTTGLSQKVLESLLLGMTFEEVSEEITEPSAAKPAKDFDEALTRSADRMASSDAVIDAILAEDWSKWRLFLHPDQRAAATKDYSGPARISGGPGTGKTVVIIHRARELSRRPGFNGRILVATYNKALAGDIRNKILALGGKQTAGLIDVVHVDKLARDYFVEALGEAQGNRERASEPEIRRLWEEAVIQAGEIADGFSAAFLDEEYKDVVLALGLRERGEYLQAPRRGRGRRLSRAERNTVWELTRRFEALLEREEKTTFEKIAAVAAAHAETLAAEGNHRYSHILVDEAQDLSPQHWRMIRSMVPEGPNDLFLAADAHQRLYRKPIVLSGLGVNIRGRSSRLKLNYRTSREILGRTLSFLGGEEFEDFDEGTDTLDGYRAVLSGGRVEVRETARSGDELAVVLEQVAAWRAENPKGDIGIAAPTKELARTAKFALEREGVHVSALDAKARDGEGRVCVETMLQMKGLEFQYVACFGLGEAHFPLHHLRPADGDDKATERRKCQQAQSLLFVTATRARDQLALIYSGAPSPLLGEPEVRVLSDASRMGDKASKAS</sequence>
<accession>A0A6L5GAZ0</accession>
<comment type="caution">
    <text evidence="11">The sequence shown here is derived from an EMBL/GenBank/DDBJ whole genome shotgun (WGS) entry which is preliminary data.</text>
</comment>
<dbReference type="GO" id="GO:0016787">
    <property type="term" value="F:hydrolase activity"/>
    <property type="evidence" value="ECO:0007669"/>
    <property type="project" value="UniProtKB-UniRule"/>
</dbReference>
<gene>
    <name evidence="11" type="ORF">GFD30_14425</name>
</gene>
<evidence type="ECO:0000256" key="9">
    <source>
        <dbReference type="PROSITE-ProRule" id="PRU00560"/>
    </source>
</evidence>
<dbReference type="AlphaFoldDB" id="A0A6L5GAZ0"/>
<evidence type="ECO:0000256" key="2">
    <source>
        <dbReference type="ARBA" id="ARBA00022801"/>
    </source>
</evidence>
<dbReference type="GO" id="GO:0003677">
    <property type="term" value="F:DNA binding"/>
    <property type="evidence" value="ECO:0007669"/>
    <property type="project" value="InterPro"/>
</dbReference>
<dbReference type="RefSeq" id="WP_153025912.1">
    <property type="nucleotide sequence ID" value="NZ_WIAO01000016.1"/>
</dbReference>
<dbReference type="EC" id="5.6.2.4" evidence="7"/>
<feature type="binding site" evidence="9">
    <location>
        <begin position="265"/>
        <end position="272"/>
    </location>
    <ligand>
        <name>ATP</name>
        <dbReference type="ChEBI" id="CHEBI:30616"/>
    </ligand>
</feature>
<dbReference type="PANTHER" id="PTHR11070:SF45">
    <property type="entry name" value="DNA 3'-5' HELICASE"/>
    <property type="match status" value="1"/>
</dbReference>
<keyword evidence="12" id="KW-1185">Reference proteome</keyword>
<dbReference type="GO" id="GO:0005524">
    <property type="term" value="F:ATP binding"/>
    <property type="evidence" value="ECO:0007669"/>
    <property type="project" value="UniProtKB-UniRule"/>
</dbReference>
<dbReference type="Pfam" id="PF13361">
    <property type="entry name" value="UvrD_C"/>
    <property type="match status" value="1"/>
</dbReference>
<evidence type="ECO:0000256" key="6">
    <source>
        <dbReference type="ARBA" id="ARBA00034617"/>
    </source>
</evidence>
<evidence type="ECO:0000256" key="7">
    <source>
        <dbReference type="ARBA" id="ARBA00034808"/>
    </source>
</evidence>
<dbReference type="GO" id="GO:0000725">
    <property type="term" value="P:recombinational repair"/>
    <property type="evidence" value="ECO:0007669"/>
    <property type="project" value="TreeGrafter"/>
</dbReference>
<comment type="catalytic activity">
    <reaction evidence="6">
        <text>Couples ATP hydrolysis with the unwinding of duplex DNA by translocating in the 3'-5' direction.</text>
        <dbReference type="EC" id="5.6.2.4"/>
    </reaction>
</comment>
<evidence type="ECO:0000256" key="8">
    <source>
        <dbReference type="ARBA" id="ARBA00048988"/>
    </source>
</evidence>
<dbReference type="InterPro" id="IPR027417">
    <property type="entry name" value="P-loop_NTPase"/>
</dbReference>
<dbReference type="Proteomes" id="UP000477750">
    <property type="component" value="Unassembled WGS sequence"/>
</dbReference>
<dbReference type="GO" id="GO:0005829">
    <property type="term" value="C:cytosol"/>
    <property type="evidence" value="ECO:0007669"/>
    <property type="project" value="TreeGrafter"/>
</dbReference>
<evidence type="ECO:0000313" key="11">
    <source>
        <dbReference type="EMBL" id="MQM26756.1"/>
    </source>
</evidence>
<keyword evidence="4 9" id="KW-0067">ATP-binding</keyword>
<dbReference type="Pfam" id="PF00580">
    <property type="entry name" value="UvrD-helicase"/>
    <property type="match status" value="1"/>
</dbReference>
<evidence type="ECO:0000313" key="12">
    <source>
        <dbReference type="Proteomes" id="UP000477750"/>
    </source>
</evidence>
<organism evidence="11 12">
    <name type="scientific">Glycomyces albidus</name>
    <dbReference type="NCBI Taxonomy" id="2656774"/>
    <lineage>
        <taxon>Bacteria</taxon>
        <taxon>Bacillati</taxon>
        <taxon>Actinomycetota</taxon>
        <taxon>Actinomycetes</taxon>
        <taxon>Glycomycetales</taxon>
        <taxon>Glycomycetaceae</taxon>
        <taxon>Glycomyces</taxon>
    </lineage>
</organism>
<keyword evidence="3 9" id="KW-0347">Helicase</keyword>
<dbReference type="PROSITE" id="PS51198">
    <property type="entry name" value="UVRD_HELICASE_ATP_BIND"/>
    <property type="match status" value="1"/>
</dbReference>
<dbReference type="PANTHER" id="PTHR11070">
    <property type="entry name" value="UVRD / RECB / PCRA DNA HELICASE FAMILY MEMBER"/>
    <property type="match status" value="1"/>
</dbReference>
<comment type="catalytic activity">
    <reaction evidence="8">
        <text>ATP + H2O = ADP + phosphate + H(+)</text>
        <dbReference type="Rhea" id="RHEA:13065"/>
        <dbReference type="ChEBI" id="CHEBI:15377"/>
        <dbReference type="ChEBI" id="CHEBI:15378"/>
        <dbReference type="ChEBI" id="CHEBI:30616"/>
        <dbReference type="ChEBI" id="CHEBI:43474"/>
        <dbReference type="ChEBI" id="CHEBI:456216"/>
        <dbReference type="EC" id="5.6.2.4"/>
    </reaction>
</comment>
<keyword evidence="5" id="KW-0413">Isomerase</keyword>
<evidence type="ECO:0000256" key="5">
    <source>
        <dbReference type="ARBA" id="ARBA00023235"/>
    </source>
</evidence>
<proteinExistence type="predicted"/>
<evidence type="ECO:0000256" key="3">
    <source>
        <dbReference type="ARBA" id="ARBA00022806"/>
    </source>
</evidence>
<keyword evidence="2 9" id="KW-0378">Hydrolase</keyword>
<dbReference type="InterPro" id="IPR000212">
    <property type="entry name" value="DNA_helicase_UvrD/REP"/>
</dbReference>
<dbReference type="EMBL" id="WIAO01000016">
    <property type="protein sequence ID" value="MQM26756.1"/>
    <property type="molecule type" value="Genomic_DNA"/>
</dbReference>
<evidence type="ECO:0000256" key="1">
    <source>
        <dbReference type="ARBA" id="ARBA00022741"/>
    </source>
</evidence>
<reference evidence="11 12" key="1">
    <citation type="submission" date="2019-10" db="EMBL/GenBank/DDBJ databases">
        <title>Glycomyces albidus sp. nov., a novel actinomycete isolated from rhizosphere soil of wheat (Triticum aestivum L.).</title>
        <authorList>
            <person name="Qian L."/>
        </authorList>
    </citation>
    <scope>NUCLEOTIDE SEQUENCE [LARGE SCALE GENOMIC DNA]</scope>
    <source>
        <strain evidence="11 12">NEAU-7082</strain>
    </source>
</reference>
<feature type="domain" description="UvrD-like helicase ATP-binding" evidence="10">
    <location>
        <begin position="244"/>
        <end position="571"/>
    </location>
</feature>
<protein>
    <recommendedName>
        <fullName evidence="7">DNA 3'-5' helicase</fullName>
        <ecNumber evidence="7">5.6.2.4</ecNumber>
    </recommendedName>
</protein>
<dbReference type="SUPFAM" id="SSF52540">
    <property type="entry name" value="P-loop containing nucleoside triphosphate hydrolases"/>
    <property type="match status" value="1"/>
</dbReference>